<dbReference type="GO" id="GO:0003677">
    <property type="term" value="F:DNA binding"/>
    <property type="evidence" value="ECO:0007669"/>
    <property type="project" value="InterPro"/>
</dbReference>
<proteinExistence type="predicted"/>
<dbReference type="InterPro" id="IPR010982">
    <property type="entry name" value="Lambda_DNA-bd_dom_sf"/>
</dbReference>
<dbReference type="InterPro" id="IPR001387">
    <property type="entry name" value="Cro/C1-type_HTH"/>
</dbReference>
<reference evidence="2 3" key="2">
    <citation type="journal article" date="2016" name="Genome Announc.">
        <title>Draft Genome Sequence of a Versatile Hydrocarbon-Degrading Bacterium, Rhodococcus pyridinivorans Strain KG-16, Collected from Oil Fields in India.</title>
        <authorList>
            <person name="Aggarwal R.K."/>
            <person name="Dawar C."/>
            <person name="Phanindranath R."/>
            <person name="Mutnuri L."/>
            <person name="Dayal A.M."/>
        </authorList>
    </citation>
    <scope>NUCLEOTIDE SEQUENCE [LARGE SCALE GENOMIC DNA]</scope>
    <source>
        <strain evidence="2 3">KG-16</strain>
    </source>
</reference>
<dbReference type="SMART" id="SM00530">
    <property type="entry name" value="HTH_XRE"/>
    <property type="match status" value="1"/>
</dbReference>
<dbReference type="SUPFAM" id="SSF47413">
    <property type="entry name" value="lambda repressor-like DNA-binding domains"/>
    <property type="match status" value="1"/>
</dbReference>
<dbReference type="PATRIC" id="fig|1441730.3.peg.3321"/>
<organism evidence="2 3">
    <name type="scientific">Rhodococcus pyridinivorans KG-16</name>
    <dbReference type="NCBI Taxonomy" id="1441730"/>
    <lineage>
        <taxon>Bacteria</taxon>
        <taxon>Bacillati</taxon>
        <taxon>Actinomycetota</taxon>
        <taxon>Actinomycetes</taxon>
        <taxon>Mycobacteriales</taxon>
        <taxon>Nocardiaceae</taxon>
        <taxon>Rhodococcus</taxon>
    </lineage>
</organism>
<reference evidence="3" key="1">
    <citation type="submission" date="2015-01" db="EMBL/GenBank/DDBJ databases">
        <title>Draft genome sequence of Rhodococcus pyridinivorans strain KG-16, a hydrocarbon-degrading bacterium.</title>
        <authorList>
            <person name="Aggarwal R.K."/>
            <person name="Dawar C."/>
        </authorList>
    </citation>
    <scope>NUCLEOTIDE SEQUENCE [LARGE SCALE GENOMIC DNA]</scope>
    <source>
        <strain evidence="3">KG-16</strain>
    </source>
</reference>
<dbReference type="Gene3D" id="1.10.260.40">
    <property type="entry name" value="lambda repressor-like DNA-binding domains"/>
    <property type="match status" value="1"/>
</dbReference>
<sequence>MPPETEHAVRCHLDELLADRGMTLTELAEKVGVSVVNLSVLKNGRARAIRFSTLTALCRVLDCSVGDILSVD</sequence>
<protein>
    <submittedName>
        <fullName evidence="2">XRE family transcriptional regulator</fullName>
    </submittedName>
</protein>
<dbReference type="PANTHER" id="PTHR37301:SF1">
    <property type="entry name" value="DNA-BINDING PROTEIN"/>
    <property type="match status" value="1"/>
</dbReference>
<dbReference type="RefSeq" id="WP_016932798.1">
    <property type="nucleotide sequence ID" value="NZ_AZXY01000007.1"/>
</dbReference>
<evidence type="ECO:0000259" key="1">
    <source>
        <dbReference type="PROSITE" id="PS50943"/>
    </source>
</evidence>
<comment type="caution">
    <text evidence="2">The sequence shown here is derived from an EMBL/GenBank/DDBJ whole genome shotgun (WGS) entry which is preliminary data.</text>
</comment>
<dbReference type="Pfam" id="PF13443">
    <property type="entry name" value="HTH_26"/>
    <property type="match status" value="1"/>
</dbReference>
<accession>A0A0V9UJ63</accession>
<evidence type="ECO:0000313" key="3">
    <source>
        <dbReference type="Proteomes" id="UP000053060"/>
    </source>
</evidence>
<dbReference type="AlphaFoldDB" id="A0A0V9UJ63"/>
<name>A0A0V9UJ63_9NOCA</name>
<evidence type="ECO:0000313" key="2">
    <source>
        <dbReference type="EMBL" id="KSZ58050.1"/>
    </source>
</evidence>
<dbReference type="Proteomes" id="UP000053060">
    <property type="component" value="Unassembled WGS sequence"/>
</dbReference>
<feature type="domain" description="HTH cro/C1-type" evidence="1">
    <location>
        <begin position="13"/>
        <end position="68"/>
    </location>
</feature>
<dbReference type="EMBL" id="AZXY01000007">
    <property type="protein sequence ID" value="KSZ58050.1"/>
    <property type="molecule type" value="Genomic_DNA"/>
</dbReference>
<dbReference type="PROSITE" id="PS50943">
    <property type="entry name" value="HTH_CROC1"/>
    <property type="match status" value="1"/>
</dbReference>
<gene>
    <name evidence="2" type="ORF">Z045_15980</name>
</gene>
<dbReference type="CDD" id="cd00093">
    <property type="entry name" value="HTH_XRE"/>
    <property type="match status" value="1"/>
</dbReference>
<dbReference type="PANTHER" id="PTHR37301">
    <property type="entry name" value="DNA-BINDING PROTEIN-RELATED"/>
    <property type="match status" value="1"/>
</dbReference>